<dbReference type="GO" id="GO:0008233">
    <property type="term" value="F:peptidase activity"/>
    <property type="evidence" value="ECO:0007669"/>
    <property type="project" value="UniProtKB-KW"/>
</dbReference>
<organism evidence="3 4">
    <name type="scientific">Cichlidogyrus casuarinus</name>
    <dbReference type="NCBI Taxonomy" id="1844966"/>
    <lineage>
        <taxon>Eukaryota</taxon>
        <taxon>Metazoa</taxon>
        <taxon>Spiralia</taxon>
        <taxon>Lophotrochozoa</taxon>
        <taxon>Platyhelminthes</taxon>
        <taxon>Monogenea</taxon>
        <taxon>Monopisthocotylea</taxon>
        <taxon>Dactylogyridea</taxon>
        <taxon>Ancyrocephalidae</taxon>
        <taxon>Cichlidogyrus</taxon>
    </lineage>
</organism>
<dbReference type="Proteomes" id="UP001626550">
    <property type="component" value="Unassembled WGS sequence"/>
</dbReference>
<evidence type="ECO:0000313" key="4">
    <source>
        <dbReference type="Proteomes" id="UP001626550"/>
    </source>
</evidence>
<dbReference type="InterPro" id="IPR009003">
    <property type="entry name" value="Peptidase_S1_PA"/>
</dbReference>
<keyword evidence="3" id="KW-0645">Protease</keyword>
<dbReference type="InterPro" id="IPR001254">
    <property type="entry name" value="Trypsin_dom"/>
</dbReference>
<dbReference type="PANTHER" id="PTHR24250">
    <property type="entry name" value="CHYMOTRYPSIN-RELATED"/>
    <property type="match status" value="1"/>
</dbReference>
<gene>
    <name evidence="3" type="primary">PRSS40</name>
    <name evidence="3" type="ORF">Ciccas_011575</name>
</gene>
<reference evidence="3 4" key="1">
    <citation type="submission" date="2024-11" db="EMBL/GenBank/DDBJ databases">
        <title>Adaptive evolution of stress response genes in parasites aligns with host niche diversity.</title>
        <authorList>
            <person name="Hahn C."/>
            <person name="Resl P."/>
        </authorList>
    </citation>
    <scope>NUCLEOTIDE SEQUENCE [LARGE SCALE GENOMIC DNA]</scope>
    <source>
        <strain evidence="3">EGGRZ-B1_66</strain>
        <tissue evidence="3">Body</tissue>
    </source>
</reference>
<evidence type="ECO:0000313" key="3">
    <source>
        <dbReference type="EMBL" id="KAL3309870.1"/>
    </source>
</evidence>
<protein>
    <submittedName>
        <fullName evidence="3">Protease</fullName>
    </submittedName>
</protein>
<dbReference type="Pfam" id="PF00089">
    <property type="entry name" value="Trypsin"/>
    <property type="match status" value="1"/>
</dbReference>
<sequence length="112" mass="13034">MCKETYGRSFDPDQEFCTLHDSRTKSSARGDSGSGLLCKDGSEWLVGGLVSFGMEEPYSTQYPSVNARVGYFNKWITENMQAKPTEGVRPDRDRNPSDFWNWWFNWCRRLFN</sequence>
<proteinExistence type="predicted"/>
<comment type="caution">
    <text evidence="3">The sequence shown here is derived from an EMBL/GenBank/DDBJ whole genome shotgun (WGS) entry which is preliminary data.</text>
</comment>
<dbReference type="AlphaFoldDB" id="A0ABD2PQV0"/>
<dbReference type="GO" id="GO:0006508">
    <property type="term" value="P:proteolysis"/>
    <property type="evidence" value="ECO:0007669"/>
    <property type="project" value="UniProtKB-KW"/>
</dbReference>
<name>A0ABD2PQV0_9PLAT</name>
<keyword evidence="3" id="KW-0378">Hydrolase</keyword>
<evidence type="ECO:0000256" key="1">
    <source>
        <dbReference type="ARBA" id="ARBA00023157"/>
    </source>
</evidence>
<evidence type="ECO:0000259" key="2">
    <source>
        <dbReference type="Pfam" id="PF00089"/>
    </source>
</evidence>
<dbReference type="InterPro" id="IPR043504">
    <property type="entry name" value="Peptidase_S1_PA_chymotrypsin"/>
</dbReference>
<dbReference type="SUPFAM" id="SSF50494">
    <property type="entry name" value="Trypsin-like serine proteases"/>
    <property type="match status" value="1"/>
</dbReference>
<feature type="domain" description="Peptidase S1" evidence="2">
    <location>
        <begin position="2"/>
        <end position="76"/>
    </location>
</feature>
<accession>A0ABD2PQV0</accession>
<dbReference type="Gene3D" id="2.40.10.10">
    <property type="entry name" value="Trypsin-like serine proteases"/>
    <property type="match status" value="1"/>
</dbReference>
<keyword evidence="4" id="KW-1185">Reference proteome</keyword>
<dbReference type="EMBL" id="JBJKFK010003472">
    <property type="protein sequence ID" value="KAL3309870.1"/>
    <property type="molecule type" value="Genomic_DNA"/>
</dbReference>
<keyword evidence="1" id="KW-1015">Disulfide bond</keyword>